<evidence type="ECO:0000259" key="2">
    <source>
        <dbReference type="PROSITE" id="PS51819"/>
    </source>
</evidence>
<dbReference type="GO" id="GO:0051213">
    <property type="term" value="F:dioxygenase activity"/>
    <property type="evidence" value="ECO:0007669"/>
    <property type="project" value="UniProtKB-KW"/>
</dbReference>
<dbReference type="GO" id="GO:0046872">
    <property type="term" value="F:metal ion binding"/>
    <property type="evidence" value="ECO:0007669"/>
    <property type="project" value="UniProtKB-KW"/>
</dbReference>
<dbReference type="InterPro" id="IPR004360">
    <property type="entry name" value="Glyas_Fos-R_dOase_dom"/>
</dbReference>
<dbReference type="PROSITE" id="PS00934">
    <property type="entry name" value="GLYOXALASE_I_1"/>
    <property type="match status" value="1"/>
</dbReference>
<evidence type="ECO:0000256" key="1">
    <source>
        <dbReference type="ARBA" id="ARBA00022723"/>
    </source>
</evidence>
<gene>
    <name evidence="3" type="ORF">Cflav_PD3071</name>
</gene>
<dbReference type="SUPFAM" id="SSF54593">
    <property type="entry name" value="Glyoxalase/Bleomycin resistance protein/Dihydroxybiphenyl dioxygenase"/>
    <property type="match status" value="1"/>
</dbReference>
<accession>B9XJF1</accession>
<proteinExistence type="predicted"/>
<dbReference type="STRING" id="320771.Cflav_PD3071"/>
<dbReference type="AlphaFoldDB" id="B9XJF1"/>
<evidence type="ECO:0000313" key="3">
    <source>
        <dbReference type="EMBL" id="EEF60012.1"/>
    </source>
</evidence>
<name>B9XJF1_PEDPL</name>
<reference evidence="3 4" key="1">
    <citation type="journal article" date="2011" name="J. Bacteriol.">
        <title>Genome sequence of 'Pedosphaera parvula' Ellin514, an aerobic Verrucomicrobial isolate from pasture soil.</title>
        <authorList>
            <person name="Kant R."/>
            <person name="van Passel M.W."/>
            <person name="Sangwan P."/>
            <person name="Palva A."/>
            <person name="Lucas S."/>
            <person name="Copeland A."/>
            <person name="Lapidus A."/>
            <person name="Glavina Del Rio T."/>
            <person name="Dalin E."/>
            <person name="Tice H."/>
            <person name="Bruce D."/>
            <person name="Goodwin L."/>
            <person name="Pitluck S."/>
            <person name="Chertkov O."/>
            <person name="Larimer F.W."/>
            <person name="Land M.L."/>
            <person name="Hauser L."/>
            <person name="Brettin T.S."/>
            <person name="Detter J.C."/>
            <person name="Han S."/>
            <person name="de Vos W.M."/>
            <person name="Janssen P.H."/>
            <person name="Smidt H."/>
        </authorList>
    </citation>
    <scope>NUCLEOTIDE SEQUENCE [LARGE SCALE GENOMIC DNA]</scope>
    <source>
        <strain evidence="3 4">Ellin514</strain>
    </source>
</reference>
<dbReference type="PANTHER" id="PTHR36113:SF6">
    <property type="entry name" value="FOSFOMYCIN RESISTANCE PROTEIN FOSX"/>
    <property type="match status" value="1"/>
</dbReference>
<keyword evidence="1" id="KW-0479">Metal-binding</keyword>
<sequence length="127" mass="14334">MENVCGINHVTLSVKDLERSVAFYSDLLGFEVWMRKGHSAYLEAGTFWLALVVDENVRSGPLPEYTHLALSVSKDGLPVLKEKLLRAGVAEWQESERAGSFYFLDPDGHKLELHSGTLAERLTMRER</sequence>
<keyword evidence="3" id="KW-0560">Oxidoreductase</keyword>
<dbReference type="PROSITE" id="PS51819">
    <property type="entry name" value="VOC"/>
    <property type="match status" value="1"/>
</dbReference>
<protein>
    <submittedName>
        <fullName evidence="3">Glyoxalase/bleomycin resistance protein/dioxygenase</fullName>
    </submittedName>
</protein>
<keyword evidence="4" id="KW-1185">Reference proteome</keyword>
<dbReference type="InterPro" id="IPR018146">
    <property type="entry name" value="Glyoxalase_1_CS"/>
</dbReference>
<dbReference type="PANTHER" id="PTHR36113">
    <property type="entry name" value="LYASE, PUTATIVE-RELATED-RELATED"/>
    <property type="match status" value="1"/>
</dbReference>
<dbReference type="Pfam" id="PF00903">
    <property type="entry name" value="Glyoxalase"/>
    <property type="match status" value="1"/>
</dbReference>
<dbReference type="Proteomes" id="UP000003688">
    <property type="component" value="Unassembled WGS sequence"/>
</dbReference>
<keyword evidence="3" id="KW-0223">Dioxygenase</keyword>
<dbReference type="OrthoDB" id="9788468at2"/>
<organism evidence="3 4">
    <name type="scientific">Pedosphaera parvula (strain Ellin514)</name>
    <dbReference type="NCBI Taxonomy" id="320771"/>
    <lineage>
        <taxon>Bacteria</taxon>
        <taxon>Pseudomonadati</taxon>
        <taxon>Verrucomicrobiota</taxon>
        <taxon>Pedosphaerae</taxon>
        <taxon>Pedosphaerales</taxon>
        <taxon>Pedosphaeraceae</taxon>
        <taxon>Pedosphaera</taxon>
    </lineage>
</organism>
<dbReference type="InterPro" id="IPR051332">
    <property type="entry name" value="Fosfomycin_Res_Enzymes"/>
</dbReference>
<dbReference type="RefSeq" id="WP_007415944.1">
    <property type="nucleotide sequence ID" value="NZ_ABOX02000021.1"/>
</dbReference>
<dbReference type="Gene3D" id="3.10.180.10">
    <property type="entry name" value="2,3-Dihydroxybiphenyl 1,2-Dioxygenase, domain 1"/>
    <property type="match status" value="1"/>
</dbReference>
<dbReference type="GO" id="GO:0004462">
    <property type="term" value="F:lactoylglutathione lyase activity"/>
    <property type="evidence" value="ECO:0007669"/>
    <property type="project" value="InterPro"/>
</dbReference>
<evidence type="ECO:0000313" key="4">
    <source>
        <dbReference type="Proteomes" id="UP000003688"/>
    </source>
</evidence>
<dbReference type="InterPro" id="IPR037523">
    <property type="entry name" value="VOC_core"/>
</dbReference>
<dbReference type="InterPro" id="IPR029068">
    <property type="entry name" value="Glyas_Bleomycin-R_OHBP_Dase"/>
</dbReference>
<feature type="domain" description="VOC" evidence="2">
    <location>
        <begin position="6"/>
        <end position="116"/>
    </location>
</feature>
<dbReference type="EMBL" id="ABOX02000021">
    <property type="protein sequence ID" value="EEF60012.1"/>
    <property type="molecule type" value="Genomic_DNA"/>
</dbReference>
<comment type="caution">
    <text evidence="3">The sequence shown here is derived from an EMBL/GenBank/DDBJ whole genome shotgun (WGS) entry which is preliminary data.</text>
</comment>